<evidence type="ECO:0000259" key="1">
    <source>
        <dbReference type="Pfam" id="PF02627"/>
    </source>
</evidence>
<name>A0A5J6WV46_9GAMM</name>
<dbReference type="InterPro" id="IPR003779">
    <property type="entry name" value="CMD-like"/>
</dbReference>
<dbReference type="GO" id="GO:0051920">
    <property type="term" value="F:peroxiredoxin activity"/>
    <property type="evidence" value="ECO:0007669"/>
    <property type="project" value="InterPro"/>
</dbReference>
<dbReference type="KEGG" id="asim:FE240_01995"/>
<dbReference type="Pfam" id="PF02627">
    <property type="entry name" value="CMD"/>
    <property type="match status" value="1"/>
</dbReference>
<dbReference type="Proteomes" id="UP000594034">
    <property type="component" value="Chromosome"/>
</dbReference>
<reference evidence="2 3" key="1">
    <citation type="submission" date="2019-05" db="EMBL/GenBank/DDBJ databases">
        <title>OXA-830, a novel chromosomally encoded expanded-spectrum class D beta-lactamase in Aeromonas simiae.</title>
        <authorList>
            <person name="Zhou W."/>
            <person name="Chen Q."/>
        </authorList>
    </citation>
    <scope>NUCLEOTIDE SEQUENCE [LARGE SCALE GENOMIC DNA]</scope>
    <source>
        <strain evidence="2 3">A6</strain>
    </source>
</reference>
<feature type="domain" description="Carboxymuconolactone decarboxylase-like" evidence="1">
    <location>
        <begin position="18"/>
        <end position="96"/>
    </location>
</feature>
<proteinExistence type="predicted"/>
<dbReference type="InterPro" id="IPR029032">
    <property type="entry name" value="AhpD-like"/>
</dbReference>
<keyword evidence="3" id="KW-1185">Reference proteome</keyword>
<dbReference type="EMBL" id="CP040449">
    <property type="protein sequence ID" value="QFI53583.1"/>
    <property type="molecule type" value="Genomic_DNA"/>
</dbReference>
<dbReference type="RefSeq" id="WP_193003178.1">
    <property type="nucleotide sequence ID" value="NZ_CP040449.1"/>
</dbReference>
<evidence type="ECO:0000313" key="2">
    <source>
        <dbReference type="EMBL" id="QFI53583.1"/>
    </source>
</evidence>
<dbReference type="SUPFAM" id="SSF69118">
    <property type="entry name" value="AhpD-like"/>
    <property type="match status" value="1"/>
</dbReference>
<dbReference type="PANTHER" id="PTHR34846:SF5">
    <property type="entry name" value="CARBOXYMUCONOLACTONE DECARBOXYLASE-LIKE DOMAIN-CONTAINING PROTEIN"/>
    <property type="match status" value="1"/>
</dbReference>
<dbReference type="NCBIfam" id="TIGR00778">
    <property type="entry name" value="ahpD_dom"/>
    <property type="match status" value="1"/>
</dbReference>
<dbReference type="AlphaFoldDB" id="A0A5J6WV46"/>
<protein>
    <submittedName>
        <fullName evidence="2">Carboxymuconolactone decarboxylase family protein</fullName>
    </submittedName>
</protein>
<organism evidence="2 3">
    <name type="scientific">Aeromonas simiae</name>
    <dbReference type="NCBI Taxonomy" id="218936"/>
    <lineage>
        <taxon>Bacteria</taxon>
        <taxon>Pseudomonadati</taxon>
        <taxon>Pseudomonadota</taxon>
        <taxon>Gammaproteobacteria</taxon>
        <taxon>Aeromonadales</taxon>
        <taxon>Aeromonadaceae</taxon>
        <taxon>Aeromonas</taxon>
    </lineage>
</organism>
<evidence type="ECO:0000313" key="3">
    <source>
        <dbReference type="Proteomes" id="UP000594034"/>
    </source>
</evidence>
<sequence length="152" mass="16458">MTARIDYPDFRHLQPAAHDALASVGVALKQAGLDPELAELVQLRASQLNGCSFCLQFHINQSRRLGVAQGKLDLLPAWRDATVFSDAERAALAWAEWLTRLPQGDSPAALYGELEHHFDARTIAALSTAIATINAWNRLGIGFGFVPPAAKG</sequence>
<dbReference type="PANTHER" id="PTHR34846">
    <property type="entry name" value="4-CARBOXYMUCONOLACTONE DECARBOXYLASE FAMILY PROTEIN (AFU_ORTHOLOGUE AFUA_6G11590)"/>
    <property type="match status" value="1"/>
</dbReference>
<accession>A0A5J6WV46</accession>
<dbReference type="InterPro" id="IPR004675">
    <property type="entry name" value="AhpD_core"/>
</dbReference>
<dbReference type="Gene3D" id="1.20.1290.10">
    <property type="entry name" value="AhpD-like"/>
    <property type="match status" value="1"/>
</dbReference>
<gene>
    <name evidence="2" type="ORF">FE240_01995</name>
</gene>